<dbReference type="EMBL" id="JASSZA010000013">
    <property type="protein sequence ID" value="KAK2095101.1"/>
    <property type="molecule type" value="Genomic_DNA"/>
</dbReference>
<accession>A0ABQ9UDN2</accession>
<protein>
    <submittedName>
        <fullName evidence="2">Uncharacterized protein</fullName>
    </submittedName>
</protein>
<organism evidence="2 3">
    <name type="scientific">Saguinus oedipus</name>
    <name type="common">Cotton-top tamarin</name>
    <name type="synonym">Oedipomidas oedipus</name>
    <dbReference type="NCBI Taxonomy" id="9490"/>
    <lineage>
        <taxon>Eukaryota</taxon>
        <taxon>Metazoa</taxon>
        <taxon>Chordata</taxon>
        <taxon>Craniata</taxon>
        <taxon>Vertebrata</taxon>
        <taxon>Euteleostomi</taxon>
        <taxon>Mammalia</taxon>
        <taxon>Eutheria</taxon>
        <taxon>Euarchontoglires</taxon>
        <taxon>Primates</taxon>
        <taxon>Haplorrhini</taxon>
        <taxon>Platyrrhini</taxon>
        <taxon>Cebidae</taxon>
        <taxon>Callitrichinae</taxon>
        <taxon>Saguinus</taxon>
    </lineage>
</organism>
<gene>
    <name evidence="2" type="ORF">P7K49_026517</name>
</gene>
<name>A0ABQ9UDN2_SAGOE</name>
<evidence type="ECO:0000313" key="2">
    <source>
        <dbReference type="EMBL" id="KAK2095101.1"/>
    </source>
</evidence>
<feature type="region of interest" description="Disordered" evidence="1">
    <location>
        <begin position="1"/>
        <end position="79"/>
    </location>
</feature>
<reference evidence="2 3" key="1">
    <citation type="submission" date="2023-05" db="EMBL/GenBank/DDBJ databases">
        <title>B98-5 Cell Line De Novo Hybrid Assembly: An Optical Mapping Approach.</title>
        <authorList>
            <person name="Kananen K."/>
            <person name="Auerbach J.A."/>
            <person name="Kautto E."/>
            <person name="Blachly J.S."/>
        </authorList>
    </citation>
    <scope>NUCLEOTIDE SEQUENCE [LARGE SCALE GENOMIC DNA]</scope>
    <source>
        <strain evidence="2">B95-8</strain>
        <tissue evidence="2">Cell line</tissue>
    </source>
</reference>
<comment type="caution">
    <text evidence="2">The sequence shown here is derived from an EMBL/GenBank/DDBJ whole genome shotgun (WGS) entry which is preliminary data.</text>
</comment>
<dbReference type="Proteomes" id="UP001266305">
    <property type="component" value="Unassembled WGS sequence"/>
</dbReference>
<evidence type="ECO:0000256" key="1">
    <source>
        <dbReference type="SAM" id="MobiDB-lite"/>
    </source>
</evidence>
<keyword evidence="3" id="KW-1185">Reference proteome</keyword>
<proteinExistence type="predicted"/>
<evidence type="ECO:0000313" key="3">
    <source>
        <dbReference type="Proteomes" id="UP001266305"/>
    </source>
</evidence>
<sequence length="128" mass="13967">MPALQHPIQGERRSRSWGLAPHPPVPKREDEIPAQVQPRPLASGERQARLQEDPQLGLSKLAPPCDLGKPPSAEGRPYRRYPGEWGVAFHRGLSDPPTQAQNTPLPCTLGVGLQLVLKPIVCTSVQGH</sequence>